<dbReference type="AlphaFoldDB" id="A0A381FAD9"/>
<sequence length="73" mass="8377">MTHHFTDKDWKKSDEDFKIEIKININEDKPLIQLYTKETQNGVAIHADCHIEVGDNIIILSSVIPVNGYVVIK</sequence>
<evidence type="ECO:0000313" key="3">
    <source>
        <dbReference type="Proteomes" id="UP000185725"/>
    </source>
</evidence>
<name>A0A381FAD9_9FLAO</name>
<dbReference type="KEGG" id="cil:EG358_07365"/>
<dbReference type="Proteomes" id="UP000255231">
    <property type="component" value="Unassembled WGS sequence"/>
</dbReference>
<evidence type="ECO:0000313" key="1">
    <source>
        <dbReference type="EMBL" id="SIR23672.1"/>
    </source>
</evidence>
<accession>A0A381FAD9</accession>
<evidence type="ECO:0000313" key="4">
    <source>
        <dbReference type="Proteomes" id="UP000255231"/>
    </source>
</evidence>
<dbReference type="Proteomes" id="UP000185725">
    <property type="component" value="Unassembled WGS sequence"/>
</dbReference>
<organism evidence="2 4">
    <name type="scientific">Chryseobacterium indoltheticum</name>
    <dbReference type="NCBI Taxonomy" id="254"/>
    <lineage>
        <taxon>Bacteria</taxon>
        <taxon>Pseudomonadati</taxon>
        <taxon>Bacteroidota</taxon>
        <taxon>Flavobacteriia</taxon>
        <taxon>Flavobacteriales</taxon>
        <taxon>Weeksellaceae</taxon>
        <taxon>Chryseobacterium group</taxon>
        <taxon>Chryseobacterium</taxon>
    </lineage>
</organism>
<protein>
    <submittedName>
        <fullName evidence="2">Uncharacterized protein</fullName>
    </submittedName>
</protein>
<dbReference type="GeneID" id="303673513"/>
<reference evidence="1 3" key="1">
    <citation type="submission" date="2017-01" db="EMBL/GenBank/DDBJ databases">
        <authorList>
            <person name="Varghese N."/>
            <person name="Submissions S."/>
        </authorList>
    </citation>
    <scope>NUCLEOTIDE SEQUENCE [LARGE SCALE GENOMIC DNA]</scope>
    <source>
        <strain evidence="1 3">ATCC 27950</strain>
    </source>
</reference>
<proteinExistence type="predicted"/>
<reference evidence="2 4" key="2">
    <citation type="submission" date="2018-06" db="EMBL/GenBank/DDBJ databases">
        <authorList>
            <consortium name="Pathogen Informatics"/>
            <person name="Doyle S."/>
        </authorList>
    </citation>
    <scope>NUCLEOTIDE SEQUENCE [LARGE SCALE GENOMIC DNA]</scope>
    <source>
        <strain evidence="2 4">NCTC13560</strain>
    </source>
</reference>
<gene>
    <name evidence="2" type="ORF">NCTC13560_02083</name>
    <name evidence="1" type="ORF">SAMN05421682_11568</name>
</gene>
<dbReference type="EMBL" id="FTMF01000015">
    <property type="protein sequence ID" value="SIR23672.1"/>
    <property type="molecule type" value="Genomic_DNA"/>
</dbReference>
<dbReference type="RefSeq" id="WP_076562325.1">
    <property type="nucleotide sequence ID" value="NZ_CP033929.1"/>
</dbReference>
<evidence type="ECO:0000313" key="2">
    <source>
        <dbReference type="EMBL" id="SUX43559.1"/>
    </source>
</evidence>
<keyword evidence="3" id="KW-1185">Reference proteome</keyword>
<dbReference type="EMBL" id="UFVS01000001">
    <property type="protein sequence ID" value="SUX43559.1"/>
    <property type="molecule type" value="Genomic_DNA"/>
</dbReference>